<organism evidence="1 2">
    <name type="scientific">Marinobacterium halophilum</name>
    <dbReference type="NCBI Taxonomy" id="267374"/>
    <lineage>
        <taxon>Bacteria</taxon>
        <taxon>Pseudomonadati</taxon>
        <taxon>Pseudomonadota</taxon>
        <taxon>Gammaproteobacteria</taxon>
        <taxon>Oceanospirillales</taxon>
        <taxon>Oceanospirillaceae</taxon>
        <taxon>Marinobacterium</taxon>
    </lineage>
</organism>
<proteinExistence type="predicted"/>
<evidence type="ECO:0000313" key="1">
    <source>
        <dbReference type="EMBL" id="PSL16660.1"/>
    </source>
</evidence>
<name>A0A2P8F4P4_9GAMM</name>
<dbReference type="EMBL" id="PYGI01000001">
    <property type="protein sequence ID" value="PSL16660.1"/>
    <property type="molecule type" value="Genomic_DNA"/>
</dbReference>
<sequence length="120" mass="13963">MLRALHDVNNMNLFFIRPGYESDHDLIEFSGDHRSDDFTSVFPILENALKPSRITLEDFVTDDYVWEFEFESGIFELNDDWGGLFIITKTNHENVINQISKALVSSGYFKEIKVDTSQYT</sequence>
<protein>
    <submittedName>
        <fullName evidence="1">Uncharacterized protein</fullName>
    </submittedName>
</protein>
<reference evidence="1 2" key="1">
    <citation type="submission" date="2018-03" db="EMBL/GenBank/DDBJ databases">
        <title>Genomic Encyclopedia of Archaeal and Bacterial Type Strains, Phase II (KMG-II): from individual species to whole genera.</title>
        <authorList>
            <person name="Goeker M."/>
        </authorList>
    </citation>
    <scope>NUCLEOTIDE SEQUENCE [LARGE SCALE GENOMIC DNA]</scope>
    <source>
        <strain evidence="1 2">DSM 17586</strain>
    </source>
</reference>
<evidence type="ECO:0000313" key="2">
    <source>
        <dbReference type="Proteomes" id="UP000242133"/>
    </source>
</evidence>
<dbReference type="AlphaFoldDB" id="A0A2P8F4P4"/>
<gene>
    <name evidence="1" type="ORF">CLV44_10158</name>
</gene>
<accession>A0A2P8F4P4</accession>
<dbReference type="Proteomes" id="UP000242133">
    <property type="component" value="Unassembled WGS sequence"/>
</dbReference>
<comment type="caution">
    <text evidence="1">The sequence shown here is derived from an EMBL/GenBank/DDBJ whole genome shotgun (WGS) entry which is preliminary data.</text>
</comment>
<keyword evidence="2" id="KW-1185">Reference proteome</keyword>